<organism evidence="2 3">
    <name type="scientific">Corallincola platygyrae</name>
    <dbReference type="NCBI Taxonomy" id="1193278"/>
    <lineage>
        <taxon>Bacteria</taxon>
        <taxon>Pseudomonadati</taxon>
        <taxon>Pseudomonadota</taxon>
        <taxon>Gammaproteobacteria</taxon>
        <taxon>Alteromonadales</taxon>
        <taxon>Psychromonadaceae</taxon>
        <taxon>Corallincola</taxon>
    </lineage>
</organism>
<evidence type="ECO:0000313" key="2">
    <source>
        <dbReference type="EMBL" id="MFD2095184.1"/>
    </source>
</evidence>
<comment type="caution">
    <text evidence="2">The sequence shown here is derived from an EMBL/GenBank/DDBJ whole genome shotgun (WGS) entry which is preliminary data.</text>
</comment>
<feature type="chain" id="PRO_5046282647" description="Secreted protein" evidence="1">
    <location>
        <begin position="22"/>
        <end position="90"/>
    </location>
</feature>
<reference evidence="3" key="1">
    <citation type="journal article" date="2019" name="Int. J. Syst. Evol. Microbiol.">
        <title>The Global Catalogue of Microorganisms (GCM) 10K type strain sequencing project: providing services to taxonomists for standard genome sequencing and annotation.</title>
        <authorList>
            <consortium name="The Broad Institute Genomics Platform"/>
            <consortium name="The Broad Institute Genome Sequencing Center for Infectious Disease"/>
            <person name="Wu L."/>
            <person name="Ma J."/>
        </authorList>
    </citation>
    <scope>NUCLEOTIDE SEQUENCE [LARGE SCALE GENOMIC DNA]</scope>
    <source>
        <strain evidence="3">CGMCC 1.10992</strain>
    </source>
</reference>
<keyword evidence="1" id="KW-0732">Signal</keyword>
<evidence type="ECO:0000256" key="1">
    <source>
        <dbReference type="SAM" id="SignalP"/>
    </source>
</evidence>
<proteinExistence type="predicted"/>
<gene>
    <name evidence="2" type="ORF">ACFSJ3_04245</name>
</gene>
<accession>A0ABW4XJE3</accession>
<dbReference type="RefSeq" id="WP_345338346.1">
    <property type="nucleotide sequence ID" value="NZ_BAABLI010000005.1"/>
</dbReference>
<feature type="signal peptide" evidence="1">
    <location>
        <begin position="1"/>
        <end position="21"/>
    </location>
</feature>
<keyword evidence="3" id="KW-1185">Reference proteome</keyword>
<dbReference type="EMBL" id="JBHUHT010000008">
    <property type="protein sequence ID" value="MFD2095184.1"/>
    <property type="molecule type" value="Genomic_DNA"/>
</dbReference>
<evidence type="ECO:0000313" key="3">
    <source>
        <dbReference type="Proteomes" id="UP001597380"/>
    </source>
</evidence>
<protein>
    <recommendedName>
        <fullName evidence="4">Secreted protein</fullName>
    </recommendedName>
</protein>
<name>A0ABW4XJE3_9GAMM</name>
<sequence>MNTLTTGIATVLLIGSTSAMANPTDTSISEYLAGQLEQQAETVVIELGEELSRSASELLDESLNAIMGEEVARQENQESAEDGTVLIAGR</sequence>
<dbReference type="Proteomes" id="UP001597380">
    <property type="component" value="Unassembled WGS sequence"/>
</dbReference>
<evidence type="ECO:0008006" key="4">
    <source>
        <dbReference type="Google" id="ProtNLM"/>
    </source>
</evidence>